<dbReference type="OrthoDB" id="9762324at2"/>
<keyword evidence="3" id="KW-1185">Reference proteome</keyword>
<dbReference type="InterPro" id="IPR017850">
    <property type="entry name" value="Alkaline_phosphatase_core_sf"/>
</dbReference>
<dbReference type="InterPro" id="IPR000917">
    <property type="entry name" value="Sulfatase_N"/>
</dbReference>
<reference evidence="2 3" key="1">
    <citation type="submission" date="2019-02" db="EMBL/GenBank/DDBJ databases">
        <title>Paenibacillus sp. nov., isolated from surface-sterilized tissue of Thalictrum simplex L.</title>
        <authorList>
            <person name="Tuo L."/>
        </authorList>
    </citation>
    <scope>NUCLEOTIDE SEQUENCE [LARGE SCALE GENOMIC DNA]</scope>
    <source>
        <strain evidence="2 3">N2SHLJ1</strain>
    </source>
</reference>
<accession>A0A4Q9DR12</accession>
<dbReference type="GO" id="GO:0004065">
    <property type="term" value="F:arylsulfatase activity"/>
    <property type="evidence" value="ECO:0007669"/>
    <property type="project" value="TreeGrafter"/>
</dbReference>
<dbReference type="EMBL" id="SIRE01000013">
    <property type="protein sequence ID" value="TBL76591.1"/>
    <property type="molecule type" value="Genomic_DNA"/>
</dbReference>
<feature type="domain" description="Sulfatase N-terminal" evidence="1">
    <location>
        <begin position="8"/>
        <end position="349"/>
    </location>
</feature>
<evidence type="ECO:0000313" key="3">
    <source>
        <dbReference type="Proteomes" id="UP000293142"/>
    </source>
</evidence>
<protein>
    <submittedName>
        <fullName evidence="2">DUF4976 domain-containing protein</fullName>
    </submittedName>
</protein>
<comment type="caution">
    <text evidence="2">The sequence shown here is derived from an EMBL/GenBank/DDBJ whole genome shotgun (WGS) entry which is preliminary data.</text>
</comment>
<dbReference type="GO" id="GO:0015024">
    <property type="term" value="F:glucuronate-2-sulfatase activity"/>
    <property type="evidence" value="ECO:0007669"/>
    <property type="project" value="TreeGrafter"/>
</dbReference>
<organism evidence="2 3">
    <name type="scientific">Paenibacillus thalictri</name>
    <dbReference type="NCBI Taxonomy" id="2527873"/>
    <lineage>
        <taxon>Bacteria</taxon>
        <taxon>Bacillati</taxon>
        <taxon>Bacillota</taxon>
        <taxon>Bacilli</taxon>
        <taxon>Bacillales</taxon>
        <taxon>Paenibacillaceae</taxon>
        <taxon>Paenibacillus</taxon>
    </lineage>
</organism>
<dbReference type="InterPro" id="IPR051849">
    <property type="entry name" value="GAG-degrading_sulfatase"/>
</dbReference>
<dbReference type="PANTHER" id="PTHR46615:SF1">
    <property type="entry name" value="ARYLSULFATASE K"/>
    <property type="match status" value="1"/>
</dbReference>
<dbReference type="PANTHER" id="PTHR46615">
    <property type="entry name" value="ARYLSULFATASE K"/>
    <property type="match status" value="1"/>
</dbReference>
<evidence type="ECO:0000259" key="1">
    <source>
        <dbReference type="Pfam" id="PF00884"/>
    </source>
</evidence>
<proteinExistence type="predicted"/>
<name>A0A4Q9DR12_9BACL</name>
<dbReference type="Pfam" id="PF00884">
    <property type="entry name" value="Sulfatase"/>
    <property type="match status" value="1"/>
</dbReference>
<dbReference type="AlphaFoldDB" id="A0A4Q9DR12"/>
<dbReference type="Gene3D" id="3.40.720.10">
    <property type="entry name" value="Alkaline Phosphatase, subunit A"/>
    <property type="match status" value="1"/>
</dbReference>
<sequence>MEVEMNKPNIILIVSDQHRGDFMGHRGNRTVNTPNLDRLAAGGVSFIQHYCNSPLCVPSRMSMLAGRHPHHTGVFGNEDCLASDMPTFAHSLALGGYQTVLCGRMHFVGADQRHGFHRRLVGDITPSYTGGPKTDYGHLAGTSDSDMISITLAGQGNNPVMRYDEAVTSACEQFLEQSGDRTDGKPFLLTVGLYGPHNPYTCSPEEYARALAAMEQYNNIIPQQPNLHPWIESARQKAGLGAMTKEQLKMARAHYIGLVNHLDGYIGRIVKAAESLRRDTLLIYISDHGDMAGDHGLFWKRSFYEGAAKVPMIWYPVVQQNGNLLGSPGRSVDVPTSLVDLAPTLAAVTHSPELPHPDGHDLSVLLREPGGSDSDDMPSWKDRAVYSELVIPGRTPARMIRTENYKLVYYHGYSALQLFDLDKDPHEVNDVSESSDYAGVKQRLLSRLTEHWDGEELLRRRDRKRPDHEYMKKWGQTVGMGKLDLWDYERHMSGSAT</sequence>
<gene>
    <name evidence="2" type="ORF">EYB31_19385</name>
</gene>
<dbReference type="Proteomes" id="UP000293142">
    <property type="component" value="Unassembled WGS sequence"/>
</dbReference>
<dbReference type="SUPFAM" id="SSF53649">
    <property type="entry name" value="Alkaline phosphatase-like"/>
    <property type="match status" value="1"/>
</dbReference>
<evidence type="ECO:0000313" key="2">
    <source>
        <dbReference type="EMBL" id="TBL76591.1"/>
    </source>
</evidence>